<dbReference type="RefSeq" id="WP_062369211.1">
    <property type="nucleotide sequence ID" value="NZ_LNCD01000034.1"/>
</dbReference>
<evidence type="ECO:0000256" key="7">
    <source>
        <dbReference type="ARBA" id="ARBA00023136"/>
    </source>
</evidence>
<comment type="subcellular location">
    <subcellularLocation>
        <location evidence="1">Cell membrane</location>
        <topology evidence="1">Multi-pass membrane protein</topology>
    </subcellularLocation>
</comment>
<feature type="transmembrane region" description="Helical" evidence="8">
    <location>
        <begin position="73"/>
        <end position="94"/>
    </location>
</feature>
<dbReference type="PANTHER" id="PTHR37937">
    <property type="entry name" value="CONJUGATIVE TRANSFER: DNA TRANSPORT"/>
    <property type="match status" value="1"/>
</dbReference>
<evidence type="ECO:0000256" key="8">
    <source>
        <dbReference type="SAM" id="Phobius"/>
    </source>
</evidence>
<feature type="transmembrane region" description="Helical" evidence="8">
    <location>
        <begin position="44"/>
        <end position="61"/>
    </location>
</feature>
<keyword evidence="5" id="KW-0184">Conjugation</keyword>
<name>A0A120FPC8_9HYPH</name>
<dbReference type="Gene3D" id="3.40.50.300">
    <property type="entry name" value="P-loop containing nucleotide triphosphate hydrolases"/>
    <property type="match status" value="1"/>
</dbReference>
<comment type="caution">
    <text evidence="9">The sequence shown here is derived from an EMBL/GenBank/DDBJ whole genome shotgun (WGS) entry which is preliminary data.</text>
</comment>
<evidence type="ECO:0000256" key="6">
    <source>
        <dbReference type="ARBA" id="ARBA00022989"/>
    </source>
</evidence>
<dbReference type="EMBL" id="LNCD01000034">
    <property type="protein sequence ID" value="KWV56767.1"/>
    <property type="molecule type" value="Genomic_DNA"/>
</dbReference>
<sequence>MTQSALVKRAVENMIRMAARDPLWAIVAMITFPFRYAKSFAMHAMSYVSIILIVSIGIDYLTRRLPGSSEGGILVLVGNCVFFLFALALLLRMLSAPLITHFGMASDDTHGSARLASKKEIKPLTRSPDGLLIGRAPGSGRLLRYDGPAHLITMAPTRSGKGVGTIIPNLLTADRSIICVDPKGENARVAGDARLRFGPVHILDPFGITGKPSADFNPLSGFDADSIDVAEDAATLADALVFDEPGLAGDAHWNEEAKALIAGLLLHVVATQPDDRRTLTMLRHMLTLAPEAFRILLDEMQDSDAVNGLIARAANRHLGKSDREASGVLSAAQRHTHFLDSPRMTNVLSRSDFRFGDLKAEKATVFLVLPPDRLAAYSRWLRLLISQSLIEMARTPPSSHSSASVSSASRSSAPPVLYLLDEFAALGHLAPIERAMGLMAGYGVQLWPIVQDIHQLRATYGQRAGTFLSNAGVLQVFGVNDHDSARLVSDLLGEETVVFNTIARALDSEKTGLSLAEQHVARPLLTPDEVRNLPASVEILFIAGQRPIAAGKLRYYADPEFAGLFEEPQT</sequence>
<dbReference type="CDD" id="cd01127">
    <property type="entry name" value="TrwB_TraG_TraD_VirD4"/>
    <property type="match status" value="1"/>
</dbReference>
<dbReference type="InterPro" id="IPR027417">
    <property type="entry name" value="P-loop_NTPase"/>
</dbReference>
<evidence type="ECO:0000256" key="1">
    <source>
        <dbReference type="ARBA" id="ARBA00004651"/>
    </source>
</evidence>
<evidence type="ECO:0000313" key="10">
    <source>
        <dbReference type="Proteomes" id="UP000068164"/>
    </source>
</evidence>
<dbReference type="SUPFAM" id="SSF52540">
    <property type="entry name" value="P-loop containing nucleoside triphosphate hydrolases"/>
    <property type="match status" value="1"/>
</dbReference>
<dbReference type="AlphaFoldDB" id="A0A120FPC8"/>
<evidence type="ECO:0000313" key="9">
    <source>
        <dbReference type="EMBL" id="KWV56767.1"/>
    </source>
</evidence>
<protein>
    <submittedName>
        <fullName evidence="9">Conjugal transfer protein TraG</fullName>
    </submittedName>
</protein>
<gene>
    <name evidence="9" type="ORF">AS026_33550</name>
</gene>
<keyword evidence="3" id="KW-1003">Cell membrane</keyword>
<keyword evidence="6 8" id="KW-1133">Transmembrane helix</keyword>
<keyword evidence="4 8" id="KW-0812">Transmembrane</keyword>
<dbReference type="InterPro" id="IPR003688">
    <property type="entry name" value="TraG/VirD4"/>
</dbReference>
<reference evidence="9 10" key="1">
    <citation type="submission" date="2015-11" db="EMBL/GenBank/DDBJ databases">
        <title>Draft Genome Sequence of the Strain BR 10423 (Rhizobium sp.) isolated from nodules of Mimosa pudica.</title>
        <authorList>
            <person name="Barauna A.C."/>
            <person name="Zilli J.E."/>
            <person name="Simoes-Araujo J.L."/>
            <person name="Reis V.M."/>
            <person name="James E.K."/>
            <person name="Reis F.B.Jr."/>
            <person name="Rouws L.F."/>
            <person name="Passos S.R."/>
            <person name="Gois S.R."/>
        </authorList>
    </citation>
    <scope>NUCLEOTIDE SEQUENCE [LARGE SCALE GENOMIC DNA]</scope>
    <source>
        <strain evidence="9 10">BR10423</strain>
    </source>
</reference>
<dbReference type="Pfam" id="PF02534">
    <property type="entry name" value="T4SS-DNA_transf"/>
    <property type="match status" value="1"/>
</dbReference>
<keyword evidence="10" id="KW-1185">Reference proteome</keyword>
<keyword evidence="7 8" id="KW-0472">Membrane</keyword>
<dbReference type="GO" id="GO:0005886">
    <property type="term" value="C:plasma membrane"/>
    <property type="evidence" value="ECO:0007669"/>
    <property type="project" value="UniProtKB-SubCell"/>
</dbReference>
<evidence type="ECO:0000256" key="3">
    <source>
        <dbReference type="ARBA" id="ARBA00022475"/>
    </source>
</evidence>
<dbReference type="OrthoDB" id="9759295at2"/>
<proteinExistence type="inferred from homology"/>
<dbReference type="InterPro" id="IPR051539">
    <property type="entry name" value="T4SS-coupling_protein"/>
</dbReference>
<dbReference type="Proteomes" id="UP000068164">
    <property type="component" value="Unassembled WGS sequence"/>
</dbReference>
<dbReference type="PANTHER" id="PTHR37937:SF1">
    <property type="entry name" value="CONJUGATIVE TRANSFER: DNA TRANSPORT"/>
    <property type="match status" value="1"/>
</dbReference>
<comment type="similarity">
    <text evidence="2">Belongs to the VirD4/TraG family.</text>
</comment>
<evidence type="ECO:0000256" key="2">
    <source>
        <dbReference type="ARBA" id="ARBA00008806"/>
    </source>
</evidence>
<evidence type="ECO:0000256" key="5">
    <source>
        <dbReference type="ARBA" id="ARBA00022971"/>
    </source>
</evidence>
<organism evidence="9 10">
    <name type="scientific">Rhizobium altiplani</name>
    <dbReference type="NCBI Taxonomy" id="1864509"/>
    <lineage>
        <taxon>Bacteria</taxon>
        <taxon>Pseudomonadati</taxon>
        <taxon>Pseudomonadota</taxon>
        <taxon>Alphaproteobacteria</taxon>
        <taxon>Hyphomicrobiales</taxon>
        <taxon>Rhizobiaceae</taxon>
        <taxon>Rhizobium/Agrobacterium group</taxon>
        <taxon>Rhizobium</taxon>
    </lineage>
</organism>
<accession>A0A120FPC8</accession>
<evidence type="ECO:0000256" key="4">
    <source>
        <dbReference type="ARBA" id="ARBA00022692"/>
    </source>
</evidence>